<accession>A0A5S9ML81</accession>
<evidence type="ECO:0000313" key="1">
    <source>
        <dbReference type="EMBL" id="BBP93555.1"/>
    </source>
</evidence>
<name>A0A5S9ML81_BACIA</name>
<dbReference type="EMBL" id="AP021906">
    <property type="protein sequence ID" value="BBP93555.1"/>
    <property type="molecule type" value="Genomic_DNA"/>
</dbReference>
<dbReference type="Proteomes" id="UP000464658">
    <property type="component" value="Chromosome"/>
</dbReference>
<proteinExistence type="predicted"/>
<reference evidence="1 2" key="1">
    <citation type="submission" date="2019-12" db="EMBL/GenBank/DDBJ databases">
        <title>Full genome sequence of a Bacillus safensis strain isolated from commercially available natto in Indonesia.</title>
        <authorList>
            <person name="Yoshida M."/>
            <person name="Uomi M."/>
            <person name="Waturangi D."/>
            <person name="Ekaputri J.J."/>
            <person name="Setiamarga D.H.E."/>
        </authorList>
    </citation>
    <scope>NUCLEOTIDE SEQUENCE [LARGE SCALE GENOMIC DNA]</scope>
    <source>
        <strain evidence="1 2">IDN1</strain>
    </source>
</reference>
<protein>
    <submittedName>
        <fullName evidence="1">Uncharacterized protein</fullName>
    </submittedName>
</protein>
<organism evidence="1 2">
    <name type="scientific">Bacillus safensis</name>
    <dbReference type="NCBI Taxonomy" id="561879"/>
    <lineage>
        <taxon>Bacteria</taxon>
        <taxon>Bacillati</taxon>
        <taxon>Bacillota</taxon>
        <taxon>Bacilli</taxon>
        <taxon>Bacillales</taxon>
        <taxon>Bacillaceae</taxon>
        <taxon>Bacillus</taxon>
    </lineage>
</organism>
<evidence type="ECO:0000313" key="2">
    <source>
        <dbReference type="Proteomes" id="UP000464658"/>
    </source>
</evidence>
<dbReference type="AlphaFoldDB" id="A0A5S9ML81"/>
<sequence>MDKYLEHLKDEYLEIPIPPEYDAMVERTLKRKNKNLIFSNGQ</sequence>
<gene>
    <name evidence="1" type="ORF">BsIDN1_71730</name>
</gene>